<evidence type="ECO:0000313" key="4">
    <source>
        <dbReference type="Proteomes" id="UP001206128"/>
    </source>
</evidence>
<keyword evidence="2" id="KW-0812">Transmembrane</keyword>
<gene>
    <name evidence="3" type="ORF">LX83_003208</name>
</gene>
<keyword evidence="2" id="KW-0472">Membrane</keyword>
<dbReference type="EMBL" id="JAMTCK010000007">
    <property type="protein sequence ID" value="MCP2166340.1"/>
    <property type="molecule type" value="Genomic_DNA"/>
</dbReference>
<evidence type="ECO:0000256" key="1">
    <source>
        <dbReference type="SAM" id="MobiDB-lite"/>
    </source>
</evidence>
<keyword evidence="4" id="KW-1185">Reference proteome</keyword>
<feature type="transmembrane region" description="Helical" evidence="2">
    <location>
        <begin position="77"/>
        <end position="101"/>
    </location>
</feature>
<name>A0AAE3KGL4_9PSEU</name>
<feature type="transmembrane region" description="Helical" evidence="2">
    <location>
        <begin position="48"/>
        <end position="70"/>
    </location>
</feature>
<accession>A0AAE3KGL4</accession>
<evidence type="ECO:0000313" key="3">
    <source>
        <dbReference type="EMBL" id="MCP2166340.1"/>
    </source>
</evidence>
<feature type="transmembrane region" description="Helical" evidence="2">
    <location>
        <begin position="121"/>
        <end position="143"/>
    </location>
</feature>
<dbReference type="Pfam" id="PF09534">
    <property type="entry name" value="Trp_oprn_chp"/>
    <property type="match status" value="1"/>
</dbReference>
<sequence>MWLFVLALLAAAAALGGSSLLTWTAYLQERPGGGYTLVRHTGAEASPALVPLALVCLAAIAAVVALAGWLRRVLGALLVAAGLGAAWIGVFAGRGAAGAGAQVLSSQQYQAQLRDSALTGVLGRGLVVLAALLVIGAGVLLVLRASAMPRLGSSYQTPGAARAARRASADPDRELWNALSEGHDPTVGER</sequence>
<feature type="region of interest" description="Disordered" evidence="1">
    <location>
        <begin position="162"/>
        <end position="190"/>
    </location>
</feature>
<dbReference type="RefSeq" id="WP_253772137.1">
    <property type="nucleotide sequence ID" value="NZ_JAMTCK010000007.1"/>
</dbReference>
<reference evidence="3" key="1">
    <citation type="submission" date="2022-06" db="EMBL/GenBank/DDBJ databases">
        <title>Genomic Encyclopedia of Archaeal and Bacterial Type Strains, Phase II (KMG-II): from individual species to whole genera.</title>
        <authorList>
            <person name="Goeker M."/>
        </authorList>
    </citation>
    <scope>NUCLEOTIDE SEQUENCE</scope>
    <source>
        <strain evidence="3">DSM 43935</strain>
    </source>
</reference>
<proteinExistence type="predicted"/>
<keyword evidence="2" id="KW-1133">Transmembrane helix</keyword>
<organism evidence="3 4">
    <name type="scientific">Goodfellowiella coeruleoviolacea</name>
    <dbReference type="NCBI Taxonomy" id="334858"/>
    <lineage>
        <taxon>Bacteria</taxon>
        <taxon>Bacillati</taxon>
        <taxon>Actinomycetota</taxon>
        <taxon>Actinomycetes</taxon>
        <taxon>Pseudonocardiales</taxon>
        <taxon>Pseudonocardiaceae</taxon>
        <taxon>Goodfellowiella</taxon>
    </lineage>
</organism>
<dbReference type="Proteomes" id="UP001206128">
    <property type="component" value="Unassembled WGS sequence"/>
</dbReference>
<comment type="caution">
    <text evidence="3">The sequence shown here is derived from an EMBL/GenBank/DDBJ whole genome shotgun (WGS) entry which is preliminary data.</text>
</comment>
<dbReference type="InterPro" id="IPR019051">
    <property type="entry name" value="Trp_biosyn_TM_oprn/chp"/>
</dbReference>
<dbReference type="AlphaFoldDB" id="A0AAE3KGL4"/>
<evidence type="ECO:0000256" key="2">
    <source>
        <dbReference type="SAM" id="Phobius"/>
    </source>
</evidence>
<feature type="compositionally biased region" description="Basic and acidic residues" evidence="1">
    <location>
        <begin position="167"/>
        <end position="190"/>
    </location>
</feature>
<protein>
    <submittedName>
        <fullName evidence="3">Trp region conserved hypothetical membrane protein</fullName>
    </submittedName>
</protein>